<dbReference type="Proteomes" id="UP000703893">
    <property type="component" value="Unassembled WGS sequence"/>
</dbReference>
<comment type="caution">
    <text evidence="1">The sequence shown here is derived from an EMBL/GenBank/DDBJ whole genome shotgun (WGS) entry which is preliminary data.</text>
</comment>
<organism evidence="1 2">
    <name type="scientific">Candidatus Tanganyikabacteria bacterium</name>
    <dbReference type="NCBI Taxonomy" id="2961651"/>
    <lineage>
        <taxon>Bacteria</taxon>
        <taxon>Bacillati</taxon>
        <taxon>Candidatus Sericytochromatia</taxon>
        <taxon>Candidatus Tanganyikabacteria</taxon>
    </lineage>
</organism>
<accession>A0A937X8D6</accession>
<evidence type="ECO:0000313" key="2">
    <source>
        <dbReference type="Proteomes" id="UP000703893"/>
    </source>
</evidence>
<reference evidence="1 2" key="1">
    <citation type="submission" date="2019-03" db="EMBL/GenBank/DDBJ databases">
        <title>Lake Tanganyika Metagenome-Assembled Genomes (MAGs).</title>
        <authorList>
            <person name="Tran P."/>
        </authorList>
    </citation>
    <scope>NUCLEOTIDE SEQUENCE [LARGE SCALE GENOMIC DNA]</scope>
    <source>
        <strain evidence="1">K_DeepCast_65m_m2_236</strain>
    </source>
</reference>
<gene>
    <name evidence="1" type="ORF">FJZ00_13865</name>
</gene>
<proteinExistence type="predicted"/>
<dbReference type="EMBL" id="VGJX01000928">
    <property type="protein sequence ID" value="MBM3276235.1"/>
    <property type="molecule type" value="Genomic_DNA"/>
</dbReference>
<sequence>MKPSEVLEILQPLWSVFAKTAPPNTALPSYGQYLTDLEAASLKAAIDEIILTQKFFPAIAEIREVAARHLRADLPSAEDAWLEVNRKIRLYGRYGVPQPPEEGGGWGPVTFSHPAIERAVAVMGWDRLCDGENDTADFAQFRNAYTAYRDREIRAA</sequence>
<feature type="non-terminal residue" evidence="1">
    <location>
        <position position="156"/>
    </location>
</feature>
<protein>
    <submittedName>
        <fullName evidence="1">Uncharacterized protein</fullName>
    </submittedName>
</protein>
<dbReference type="AlphaFoldDB" id="A0A937X8D6"/>
<evidence type="ECO:0000313" key="1">
    <source>
        <dbReference type="EMBL" id="MBM3276235.1"/>
    </source>
</evidence>
<name>A0A937X8D6_9BACT</name>